<evidence type="ECO:0000313" key="3">
    <source>
        <dbReference type="Proteomes" id="UP000247702"/>
    </source>
</evidence>
<feature type="compositionally biased region" description="Polar residues" evidence="1">
    <location>
        <begin position="39"/>
        <end position="66"/>
    </location>
</feature>
<proteinExistence type="predicted"/>
<keyword evidence="3" id="KW-1185">Reference proteome</keyword>
<feature type="region of interest" description="Disordered" evidence="1">
    <location>
        <begin position="39"/>
        <end position="67"/>
    </location>
</feature>
<comment type="caution">
    <text evidence="2">The sequence shown here is derived from an EMBL/GenBank/DDBJ whole genome shotgun (WGS) entry which is preliminary data.</text>
</comment>
<feature type="region of interest" description="Disordered" evidence="1">
    <location>
        <begin position="101"/>
        <end position="146"/>
    </location>
</feature>
<name>A0A2Z6RAB5_9GLOM</name>
<protein>
    <submittedName>
        <fullName evidence="2">Uncharacterized protein</fullName>
    </submittedName>
</protein>
<organism evidence="2 3">
    <name type="scientific">Rhizophagus clarus</name>
    <dbReference type="NCBI Taxonomy" id="94130"/>
    <lineage>
        <taxon>Eukaryota</taxon>
        <taxon>Fungi</taxon>
        <taxon>Fungi incertae sedis</taxon>
        <taxon>Mucoromycota</taxon>
        <taxon>Glomeromycotina</taxon>
        <taxon>Glomeromycetes</taxon>
        <taxon>Glomerales</taxon>
        <taxon>Glomeraceae</taxon>
        <taxon>Rhizophagus</taxon>
    </lineage>
</organism>
<dbReference type="EMBL" id="BEXD01000715">
    <property type="protein sequence ID" value="GBB89656.1"/>
    <property type="molecule type" value="Genomic_DNA"/>
</dbReference>
<sequence>MEAANNIIDMLSKKLEVYQKFVETLAPSLNLMQGSSTAFSVPTQGSSTASSLPTQGSSTPTPTVAPTQLVYKPSERYTKVEKILALINLKKNEYNNLLSELVKGTGLQEKGKGKGKGKGNEKEKEKEKENEKENESESEVENGNENIEHNYYKYFINLNIT</sequence>
<feature type="compositionally biased region" description="Basic and acidic residues" evidence="1">
    <location>
        <begin position="118"/>
        <end position="135"/>
    </location>
</feature>
<dbReference type="Proteomes" id="UP000247702">
    <property type="component" value="Unassembled WGS sequence"/>
</dbReference>
<reference evidence="2 3" key="1">
    <citation type="submission" date="2017-11" db="EMBL/GenBank/DDBJ databases">
        <title>The genome of Rhizophagus clarus HR1 reveals common genetic basis of auxotrophy among arbuscular mycorrhizal fungi.</title>
        <authorList>
            <person name="Kobayashi Y."/>
        </authorList>
    </citation>
    <scope>NUCLEOTIDE SEQUENCE [LARGE SCALE GENOMIC DNA]</scope>
    <source>
        <strain evidence="2 3">HR1</strain>
    </source>
</reference>
<accession>A0A2Z6RAB5</accession>
<dbReference type="AlphaFoldDB" id="A0A2Z6RAB5"/>
<evidence type="ECO:0000313" key="2">
    <source>
        <dbReference type="EMBL" id="GBB89656.1"/>
    </source>
</evidence>
<gene>
    <name evidence="2" type="ORF">RclHR1_16410002</name>
</gene>
<evidence type="ECO:0000256" key="1">
    <source>
        <dbReference type="SAM" id="MobiDB-lite"/>
    </source>
</evidence>